<dbReference type="KEGG" id="camu:CA2015_4812"/>
<dbReference type="STRING" id="320787.CA2015_4812"/>
<organism evidence="4 5">
    <name type="scientific">Cyclobacterium amurskyense</name>
    <dbReference type="NCBI Taxonomy" id="320787"/>
    <lineage>
        <taxon>Bacteria</taxon>
        <taxon>Pseudomonadati</taxon>
        <taxon>Bacteroidota</taxon>
        <taxon>Cytophagia</taxon>
        <taxon>Cytophagales</taxon>
        <taxon>Cyclobacteriaceae</taxon>
        <taxon>Cyclobacterium</taxon>
    </lineage>
</organism>
<dbReference type="AlphaFoldDB" id="A0A0H4PHY2"/>
<keyword evidence="5" id="KW-1185">Reference proteome</keyword>
<proteinExistence type="inferred from homology"/>
<accession>A0A0H4PHY2</accession>
<dbReference type="InterPro" id="IPR045851">
    <property type="entry name" value="AMP-bd_C_sf"/>
</dbReference>
<evidence type="ECO:0000256" key="1">
    <source>
        <dbReference type="ARBA" id="ARBA00006432"/>
    </source>
</evidence>
<dbReference type="InterPro" id="IPR042099">
    <property type="entry name" value="ANL_N_sf"/>
</dbReference>
<dbReference type="Gene3D" id="3.40.50.12780">
    <property type="entry name" value="N-terminal domain of ligase-like"/>
    <property type="match status" value="1"/>
</dbReference>
<reference evidence="4 5" key="1">
    <citation type="submission" date="2015-07" db="EMBL/GenBank/DDBJ databases">
        <authorList>
            <person name="Kim K.M."/>
        </authorList>
    </citation>
    <scope>NUCLEOTIDE SEQUENCE [LARGE SCALE GENOMIC DNA]</scope>
    <source>
        <strain evidence="4 5">KCTC 12363</strain>
    </source>
</reference>
<evidence type="ECO:0000256" key="2">
    <source>
        <dbReference type="ARBA" id="ARBA00022598"/>
    </source>
</evidence>
<feature type="domain" description="AMP-dependent synthetase/ligase" evidence="3">
    <location>
        <begin position="61"/>
        <end position="249"/>
    </location>
</feature>
<comment type="similarity">
    <text evidence="1">Belongs to the ATP-dependent AMP-binding enzyme family.</text>
</comment>
<dbReference type="PATRIC" id="fig|320787.5.peg.5267"/>
<evidence type="ECO:0000313" key="5">
    <source>
        <dbReference type="Proteomes" id="UP000036520"/>
    </source>
</evidence>
<dbReference type="GO" id="GO:0031956">
    <property type="term" value="F:medium-chain fatty acid-CoA ligase activity"/>
    <property type="evidence" value="ECO:0007669"/>
    <property type="project" value="TreeGrafter"/>
</dbReference>
<evidence type="ECO:0000313" key="4">
    <source>
        <dbReference type="EMBL" id="AKP54136.1"/>
    </source>
</evidence>
<sequence length="367" mass="40505">MTVDNLFILYSKRPMITFGTSSFTFNQILKGDKSQLSPIYEEAFGFCFDWLNGKNDFTLQTSGSTGPPKNITVSRTQLIESAKATKLFFDLKEGCSMLCCLDTSKVAGKMMLVRAMEWGACLRVIPPESNPLKDLKNEVIDFVAFVPLQVEKMMSSASGKRALEQIHNIIIGGASISPQLREKVACLPGKVFQTYGMTETVSHIALANLKEKGDLKYKALPGVKLKVDEQNRLSIHAAMGGSIWLQTNDVVSLQSDTTFIWKGRSDHVVNSGGVKLYPEEIAQEMSELMSVYFPGKLFFLTGTADESLGQALILVVEGVGNNSNAVTFLKKARSILPKYHSPKQILFIPKFKVTPSGKIDQLRTLAK</sequence>
<dbReference type="SUPFAM" id="SSF56801">
    <property type="entry name" value="Acetyl-CoA synthetase-like"/>
    <property type="match status" value="1"/>
</dbReference>
<dbReference type="Pfam" id="PF00501">
    <property type="entry name" value="AMP-binding"/>
    <property type="match status" value="1"/>
</dbReference>
<protein>
    <submittedName>
        <fullName evidence="4">AMP-dependent synthetase and ligase</fullName>
    </submittedName>
</protein>
<keyword evidence="2 4" id="KW-0436">Ligase</keyword>
<dbReference type="Proteomes" id="UP000036520">
    <property type="component" value="Chromosome"/>
</dbReference>
<evidence type="ECO:0000259" key="3">
    <source>
        <dbReference type="Pfam" id="PF00501"/>
    </source>
</evidence>
<name>A0A0H4PHY2_9BACT</name>
<dbReference type="EMBL" id="CP012040">
    <property type="protein sequence ID" value="AKP54136.1"/>
    <property type="molecule type" value="Genomic_DNA"/>
</dbReference>
<dbReference type="InterPro" id="IPR000873">
    <property type="entry name" value="AMP-dep_synth/lig_dom"/>
</dbReference>
<dbReference type="GO" id="GO:0006631">
    <property type="term" value="P:fatty acid metabolic process"/>
    <property type="evidence" value="ECO:0007669"/>
    <property type="project" value="TreeGrafter"/>
</dbReference>
<dbReference type="PANTHER" id="PTHR43201">
    <property type="entry name" value="ACYL-COA SYNTHETASE"/>
    <property type="match status" value="1"/>
</dbReference>
<dbReference type="Gene3D" id="3.30.300.30">
    <property type="match status" value="1"/>
</dbReference>
<gene>
    <name evidence="4" type="ORF">CA2015_4812</name>
</gene>
<dbReference type="PANTHER" id="PTHR43201:SF5">
    <property type="entry name" value="MEDIUM-CHAIN ACYL-COA LIGASE ACSF2, MITOCHONDRIAL"/>
    <property type="match status" value="1"/>
</dbReference>